<dbReference type="Pfam" id="PF13365">
    <property type="entry name" value="Trypsin_2"/>
    <property type="match status" value="1"/>
</dbReference>
<evidence type="ECO:0000313" key="3">
    <source>
        <dbReference type="EMBL" id="WUX52417.1"/>
    </source>
</evidence>
<dbReference type="InterPro" id="IPR009003">
    <property type="entry name" value="Peptidase_S1_PA"/>
</dbReference>
<accession>A0ABZ2A125</accession>
<dbReference type="SUPFAM" id="SSF50494">
    <property type="entry name" value="Trypsin-like serine proteases"/>
    <property type="match status" value="1"/>
</dbReference>
<keyword evidence="3" id="KW-0645">Protease</keyword>
<organism evidence="3 4">
    <name type="scientific">Streptomyces niveus</name>
    <name type="common">Streptomyces spheroides</name>
    <dbReference type="NCBI Taxonomy" id="193462"/>
    <lineage>
        <taxon>Bacteria</taxon>
        <taxon>Bacillati</taxon>
        <taxon>Actinomycetota</taxon>
        <taxon>Actinomycetes</taxon>
        <taxon>Kitasatosporales</taxon>
        <taxon>Streptomycetaceae</taxon>
        <taxon>Streptomyces</taxon>
    </lineage>
</organism>
<dbReference type="GO" id="GO:0006508">
    <property type="term" value="P:proteolysis"/>
    <property type="evidence" value="ECO:0007669"/>
    <property type="project" value="UniProtKB-KW"/>
</dbReference>
<dbReference type="Pfam" id="PF20028">
    <property type="entry name" value="VMAP-C"/>
    <property type="match status" value="1"/>
</dbReference>
<reference evidence="3" key="1">
    <citation type="submission" date="2022-10" db="EMBL/GenBank/DDBJ databases">
        <title>The complete genomes of actinobacterial strains from the NBC collection.</title>
        <authorList>
            <person name="Joergensen T.S."/>
            <person name="Alvarez Arevalo M."/>
            <person name="Sterndorff E.B."/>
            <person name="Faurdal D."/>
            <person name="Vuksanovic O."/>
            <person name="Mourched A.-S."/>
            <person name="Charusanti P."/>
            <person name="Shaw S."/>
            <person name="Blin K."/>
            <person name="Weber T."/>
        </authorList>
    </citation>
    <scope>NUCLEOTIDE SEQUENCE</scope>
    <source>
        <strain evidence="3">NBC_01432</strain>
    </source>
</reference>
<keyword evidence="3" id="KW-0378">Hydrolase</keyword>
<proteinExistence type="predicted"/>
<name>A0ABZ2A125_STRNV</name>
<dbReference type="PANTHER" id="PTHR43019:SF23">
    <property type="entry name" value="PROTEASE DO-LIKE 5, CHLOROPLASTIC"/>
    <property type="match status" value="1"/>
</dbReference>
<feature type="region of interest" description="Disordered" evidence="1">
    <location>
        <begin position="286"/>
        <end position="318"/>
    </location>
</feature>
<feature type="domain" description="vWA-MoxR associated protein C-terminal" evidence="2">
    <location>
        <begin position="415"/>
        <end position="672"/>
    </location>
</feature>
<evidence type="ECO:0000259" key="2">
    <source>
        <dbReference type="Pfam" id="PF20028"/>
    </source>
</evidence>
<keyword evidence="4" id="KW-1185">Reference proteome</keyword>
<dbReference type="GO" id="GO:0008233">
    <property type="term" value="F:peptidase activity"/>
    <property type="evidence" value="ECO:0007669"/>
    <property type="project" value="UniProtKB-KW"/>
</dbReference>
<dbReference type="Proteomes" id="UP001432209">
    <property type="component" value="Chromosome"/>
</dbReference>
<dbReference type="RefSeq" id="WP_329076076.1">
    <property type="nucleotide sequence ID" value="NZ_CP109393.1"/>
</dbReference>
<dbReference type="PANTHER" id="PTHR43019">
    <property type="entry name" value="SERINE ENDOPROTEASE DEGS"/>
    <property type="match status" value="1"/>
</dbReference>
<protein>
    <submittedName>
        <fullName evidence="3">Serine protease</fullName>
    </submittedName>
</protein>
<gene>
    <name evidence="3" type="ORF">OG442_13240</name>
</gene>
<feature type="region of interest" description="Disordered" evidence="1">
    <location>
        <begin position="374"/>
        <end position="395"/>
    </location>
</feature>
<evidence type="ECO:0000313" key="4">
    <source>
        <dbReference type="Proteomes" id="UP001432209"/>
    </source>
</evidence>
<dbReference type="EMBL" id="CP109495">
    <property type="protein sequence ID" value="WUX52417.1"/>
    <property type="molecule type" value="Genomic_DNA"/>
</dbReference>
<evidence type="ECO:0000256" key="1">
    <source>
        <dbReference type="SAM" id="MobiDB-lite"/>
    </source>
</evidence>
<sequence>MSSLEDPVSRGVVRIGPAADGYDAGSADFWGSGFFVAPEWVVTCAHVVDKRVGAMEREPRGPVTVTTYDDERLDGEIAHVLAGHDLALVRVPGADFADCLWLSDRSASTPAEVELYGWAATLGAHGGEEFVSTTAVATGGRRGKALWLKSALVLPGCSGGPVIDTRYGSVVGVIKGKKQGDATLGRAEPITVLRTLGDETAGPGGSPWAEVLGAHDRHHLRRYEGRGDCWPRLHHRLALAQGRPHSFTPQSRTQLYGLFAEAEPPSGPGEVLHLVNGAMRRMLRSTQRIESNDPRTWREGAGLLHDPREGTEAAPAGQDLEQEGVVLYAATVCLTLRARHGAAHAQKLRDWVHKAADALENEVIREEILEILAGGDREDDDTTDNDNGAGPAPGLRAAHDDVLVVIEPEIYGTHPWRVQLLDPDGGTTTVRYDEEGVPRHGLEAAVRQGLSEALARADAGSYVAAVDFLLPRALFDEPVDEWRSRLPRADEPPSVHTLPIGRRRVVALRDQLRRRDGVTPEWNRGRRATDRGPLEAVPLCLDVPDRGHTAPAPEGEEAAYARLSVSTAGIAGASLPVYCASTATGRGSRVLTRAFHAGHVAVLCRRTGEDGHDDCAEFYRRAAQLVREAPTGSELRERVRVLRNLSAGPDQDGRTDHEAAWARHLVLIYDPPHRPALPDEPLHAPPL</sequence>
<dbReference type="InterPro" id="IPR045450">
    <property type="entry name" value="VMAP_C"/>
</dbReference>
<dbReference type="Gene3D" id="2.40.10.120">
    <property type="match status" value="1"/>
</dbReference>